<sequence>MDEKKLEALLVRKLAGMPKDHLPILKLTDILGQTPMAAHLLHIPSDLQLTFFLANRSVINANLGLAIKDSSQQSLDITRAIFFYRLDTAHQFARYHDSSRWNISLYIALLSLPPHATSFYSPTYISPAARRFMLSYLDAVVETHNEPYTFGRREAFIDLWKESAYDFFSIKAASQAKFIRRQTVRLNAEWEAELDGMRKSMKQDDYKARVVPWVGVLIPGRVDQGRRVVGINAGARGANNTGKQDVRDKSNVEEGRNKLLEALMVPLDEMEVDVDGQSGSAQYELVCKLPAALAALKNMSAKEMLAALFRMF</sequence>
<gene>
    <name evidence="1" type="ORF">K504DRAFT_382859</name>
</gene>
<name>A0A6G1K5Y6_9PLEO</name>
<protein>
    <submittedName>
        <fullName evidence="1">Uncharacterized protein</fullName>
    </submittedName>
</protein>
<organism evidence="1 2">
    <name type="scientific">Pleomassaria siparia CBS 279.74</name>
    <dbReference type="NCBI Taxonomy" id="1314801"/>
    <lineage>
        <taxon>Eukaryota</taxon>
        <taxon>Fungi</taxon>
        <taxon>Dikarya</taxon>
        <taxon>Ascomycota</taxon>
        <taxon>Pezizomycotina</taxon>
        <taxon>Dothideomycetes</taxon>
        <taxon>Pleosporomycetidae</taxon>
        <taxon>Pleosporales</taxon>
        <taxon>Pleomassariaceae</taxon>
        <taxon>Pleomassaria</taxon>
    </lineage>
</organism>
<dbReference type="EMBL" id="MU005773">
    <property type="protein sequence ID" value="KAF2707861.1"/>
    <property type="molecule type" value="Genomic_DNA"/>
</dbReference>
<reference evidence="1" key="1">
    <citation type="journal article" date="2020" name="Stud. Mycol.">
        <title>101 Dothideomycetes genomes: a test case for predicting lifestyles and emergence of pathogens.</title>
        <authorList>
            <person name="Haridas S."/>
            <person name="Albert R."/>
            <person name="Binder M."/>
            <person name="Bloem J."/>
            <person name="Labutti K."/>
            <person name="Salamov A."/>
            <person name="Andreopoulos B."/>
            <person name="Baker S."/>
            <person name="Barry K."/>
            <person name="Bills G."/>
            <person name="Bluhm B."/>
            <person name="Cannon C."/>
            <person name="Castanera R."/>
            <person name="Culley D."/>
            <person name="Daum C."/>
            <person name="Ezra D."/>
            <person name="Gonzalez J."/>
            <person name="Henrissat B."/>
            <person name="Kuo A."/>
            <person name="Liang C."/>
            <person name="Lipzen A."/>
            <person name="Lutzoni F."/>
            <person name="Magnuson J."/>
            <person name="Mondo S."/>
            <person name="Nolan M."/>
            <person name="Ohm R."/>
            <person name="Pangilinan J."/>
            <person name="Park H.-J."/>
            <person name="Ramirez L."/>
            <person name="Alfaro M."/>
            <person name="Sun H."/>
            <person name="Tritt A."/>
            <person name="Yoshinaga Y."/>
            <person name="Zwiers L.-H."/>
            <person name="Turgeon B."/>
            <person name="Goodwin S."/>
            <person name="Spatafora J."/>
            <person name="Crous P."/>
            <person name="Grigoriev I."/>
        </authorList>
    </citation>
    <scope>NUCLEOTIDE SEQUENCE</scope>
    <source>
        <strain evidence="1">CBS 279.74</strain>
    </source>
</reference>
<dbReference type="Proteomes" id="UP000799428">
    <property type="component" value="Unassembled WGS sequence"/>
</dbReference>
<evidence type="ECO:0000313" key="2">
    <source>
        <dbReference type="Proteomes" id="UP000799428"/>
    </source>
</evidence>
<accession>A0A6G1K5Y6</accession>
<evidence type="ECO:0000313" key="1">
    <source>
        <dbReference type="EMBL" id="KAF2707861.1"/>
    </source>
</evidence>
<dbReference type="AlphaFoldDB" id="A0A6G1K5Y6"/>
<dbReference type="OrthoDB" id="3796041at2759"/>
<keyword evidence="2" id="KW-1185">Reference proteome</keyword>
<proteinExistence type="predicted"/>